<keyword evidence="4" id="KW-1185">Reference proteome</keyword>
<protein>
    <submittedName>
        <fullName evidence="3">BMP family ABC transporter substrate-binding protein</fullName>
    </submittedName>
</protein>
<evidence type="ECO:0000256" key="1">
    <source>
        <dbReference type="ARBA" id="ARBA00022729"/>
    </source>
</evidence>
<accession>A0ABV0KR20</accession>
<proteinExistence type="predicted"/>
<dbReference type="Pfam" id="PF02608">
    <property type="entry name" value="Bmp"/>
    <property type="match status" value="1"/>
</dbReference>
<sequence>MTTKRPLYVPRRQVIRGLMATAAFGATSKLWTGCSSETPQTQASSGGTASPVADKPIVIGFIYNAPKDDYGWNQAQAKGAAAIASIPGIKIVEQESVPETKEVQEVMRNMIDQNGATVVVPTSFGYFDPHVLAVAKDYPEVQFLHSGTLWKEGLPNNVGSYFALLDEGQYLAGRIAAQATKTGKLGFVGAKPINPVLRNINSFILGARSIKPDLKLQVIFTGDWSLPVKEAEATNSLADQGVDVVGVHVDSPKVVIETAEKRGIFSTGLHSDQSALAPKGYLTGTMYNWATIHKQYVELLKAGKTLMNGGIPHQVIGGLKEDFISLATFGPAVSAAIKTDVDATKAKIVDESLAVYKGSIKDNTGAVKIPAGTSYKVTDVAPTEINWLAEGVIGKVS</sequence>
<reference evidence="3 4" key="1">
    <citation type="submission" date="2022-04" db="EMBL/GenBank/DDBJ databases">
        <title>Positive selection, recombination, and allopatry shape intraspecific diversity of widespread and dominant cyanobacteria.</title>
        <authorList>
            <person name="Wei J."/>
            <person name="Shu W."/>
            <person name="Hu C."/>
        </authorList>
    </citation>
    <scope>NUCLEOTIDE SEQUENCE [LARGE SCALE GENOMIC DNA]</scope>
    <source>
        <strain evidence="3 4">AS-A4</strain>
    </source>
</reference>
<gene>
    <name evidence="3" type="ORF">NDI38_20470</name>
</gene>
<dbReference type="PANTHER" id="PTHR43208">
    <property type="entry name" value="ABC TRANSPORTER SUBSTRATE-BINDING PROTEIN"/>
    <property type="match status" value="1"/>
</dbReference>
<evidence type="ECO:0000259" key="2">
    <source>
        <dbReference type="Pfam" id="PF02608"/>
    </source>
</evidence>
<organism evidence="3 4">
    <name type="scientific">Stenomitos frigidus AS-A4</name>
    <dbReference type="NCBI Taxonomy" id="2933935"/>
    <lineage>
        <taxon>Bacteria</taxon>
        <taxon>Bacillati</taxon>
        <taxon>Cyanobacteriota</taxon>
        <taxon>Cyanophyceae</taxon>
        <taxon>Leptolyngbyales</taxon>
        <taxon>Leptolyngbyaceae</taxon>
        <taxon>Stenomitos</taxon>
    </lineage>
</organism>
<dbReference type="EMBL" id="JAMPLM010000022">
    <property type="protein sequence ID" value="MEP1060810.1"/>
    <property type="molecule type" value="Genomic_DNA"/>
</dbReference>
<evidence type="ECO:0000313" key="4">
    <source>
        <dbReference type="Proteomes" id="UP001476950"/>
    </source>
</evidence>
<dbReference type="Gene3D" id="3.40.50.2300">
    <property type="match status" value="2"/>
</dbReference>
<dbReference type="Proteomes" id="UP001476950">
    <property type="component" value="Unassembled WGS sequence"/>
</dbReference>
<dbReference type="InterPro" id="IPR052910">
    <property type="entry name" value="ABC-Purine-Binding"/>
</dbReference>
<evidence type="ECO:0000313" key="3">
    <source>
        <dbReference type="EMBL" id="MEP1060810.1"/>
    </source>
</evidence>
<comment type="caution">
    <text evidence="3">The sequence shown here is derived from an EMBL/GenBank/DDBJ whole genome shotgun (WGS) entry which is preliminary data.</text>
</comment>
<dbReference type="InterPro" id="IPR003760">
    <property type="entry name" value="PnrA-like"/>
</dbReference>
<dbReference type="CDD" id="cd19963">
    <property type="entry name" value="PBP1_BMP-like"/>
    <property type="match status" value="1"/>
</dbReference>
<feature type="domain" description="ABC transporter substrate-binding protein PnrA-like" evidence="2">
    <location>
        <begin position="58"/>
        <end position="351"/>
    </location>
</feature>
<dbReference type="PANTHER" id="PTHR43208:SF1">
    <property type="entry name" value="ABC TRANSPORTER SUBSTRATE-BINDING PROTEIN"/>
    <property type="match status" value="1"/>
</dbReference>
<dbReference type="RefSeq" id="WP_347240079.1">
    <property type="nucleotide sequence ID" value="NZ_JAMPLM010000022.1"/>
</dbReference>
<keyword evidence="1" id="KW-0732">Signal</keyword>
<name>A0ABV0KR20_9CYAN</name>